<dbReference type="EMBL" id="CP047475">
    <property type="protein sequence ID" value="QIA63682.1"/>
    <property type="molecule type" value="Genomic_DNA"/>
</dbReference>
<dbReference type="SUPFAM" id="SSF159894">
    <property type="entry name" value="YgaC/TfoX-N like"/>
    <property type="match status" value="1"/>
</dbReference>
<dbReference type="InterPro" id="IPR026256">
    <property type="entry name" value="TfoX-like_gammaprotbact"/>
</dbReference>
<dbReference type="Gene3D" id="1.10.150.20">
    <property type="entry name" value="5' to 3' exonuclease, C-terminal subdomain"/>
    <property type="match status" value="1"/>
</dbReference>
<gene>
    <name evidence="3" type="ORF">GT360_09210</name>
</gene>
<dbReference type="Pfam" id="PF04994">
    <property type="entry name" value="TfoX_C"/>
    <property type="match status" value="1"/>
</dbReference>
<keyword evidence="4" id="KW-1185">Reference proteome</keyword>
<evidence type="ECO:0000313" key="3">
    <source>
        <dbReference type="EMBL" id="QIA63682.1"/>
    </source>
</evidence>
<evidence type="ECO:0000313" key="4">
    <source>
        <dbReference type="Proteomes" id="UP000464262"/>
    </source>
</evidence>
<dbReference type="AlphaFoldDB" id="A0A7Z2T3Q0"/>
<dbReference type="PIRSF" id="PIRSF028788">
    <property type="entry name" value="TfoX_Sxy"/>
    <property type="match status" value="1"/>
</dbReference>
<sequence length="193" mass="22106">MTDQVFLDYVSNFGKFQQRAMFGGTGIFKQGAMFCQFISGRFYLRGGGKLDARLNALNCVKYRQVKRQCTATVNYYDVTALFIKGSEELNSLMRKSIALAVEQKNGRQLGTDLRIRDLPNMQLTIERMLRKSGIEDVDTFKDLGAHEVFEMVKGTYGNNVDPKLLWKLAGAIEGVHWKVLKENKTFNQRVEHY</sequence>
<feature type="domain" description="TfoX N-terminal" evidence="1">
    <location>
        <begin position="8"/>
        <end position="98"/>
    </location>
</feature>
<evidence type="ECO:0000259" key="1">
    <source>
        <dbReference type="Pfam" id="PF04993"/>
    </source>
</evidence>
<reference evidence="3 4" key="1">
    <citation type="submission" date="2020-01" db="EMBL/GenBank/DDBJ databases">
        <title>Whole genome and functional gene identification of agarase of Vibrio HN897.</title>
        <authorList>
            <person name="Liu Y."/>
            <person name="Zhao Z."/>
        </authorList>
    </citation>
    <scope>NUCLEOTIDE SEQUENCE [LARGE SCALE GENOMIC DNA]</scope>
    <source>
        <strain evidence="3 4">HN897</strain>
    </source>
</reference>
<dbReference type="InterPro" id="IPR007077">
    <property type="entry name" value="TfoX_C"/>
</dbReference>
<dbReference type="Gene3D" id="3.30.1460.30">
    <property type="entry name" value="YgaC/TfoX-N like chaperone"/>
    <property type="match status" value="1"/>
</dbReference>
<feature type="domain" description="TfoX C-terminal" evidence="2">
    <location>
        <begin position="114"/>
        <end position="183"/>
    </location>
</feature>
<dbReference type="Proteomes" id="UP000464262">
    <property type="component" value="Chromosome 1"/>
</dbReference>
<accession>A0A7Z2T3Q0</accession>
<dbReference type="InterPro" id="IPR007076">
    <property type="entry name" value="TfoX_N"/>
</dbReference>
<evidence type="ECO:0000259" key="2">
    <source>
        <dbReference type="Pfam" id="PF04994"/>
    </source>
</evidence>
<dbReference type="GO" id="GO:0030420">
    <property type="term" value="P:establishment of competence for transformation"/>
    <property type="evidence" value="ECO:0007669"/>
    <property type="project" value="InterPro"/>
</dbReference>
<proteinExistence type="predicted"/>
<dbReference type="InterPro" id="IPR047525">
    <property type="entry name" value="TfoX-like"/>
</dbReference>
<organism evidence="3 4">
    <name type="scientific">Vibrio astriarenae</name>
    <dbReference type="NCBI Taxonomy" id="1481923"/>
    <lineage>
        <taxon>Bacteria</taxon>
        <taxon>Pseudomonadati</taxon>
        <taxon>Pseudomonadota</taxon>
        <taxon>Gammaproteobacteria</taxon>
        <taxon>Vibrionales</taxon>
        <taxon>Vibrionaceae</taxon>
        <taxon>Vibrio</taxon>
    </lineage>
</organism>
<dbReference type="PANTHER" id="PTHR36121:SF1">
    <property type="entry name" value="PROTEIN SXY"/>
    <property type="match status" value="1"/>
</dbReference>
<dbReference type="PANTHER" id="PTHR36121">
    <property type="entry name" value="PROTEIN SXY"/>
    <property type="match status" value="1"/>
</dbReference>
<dbReference type="Pfam" id="PF04993">
    <property type="entry name" value="TfoX_N"/>
    <property type="match status" value="1"/>
</dbReference>
<name>A0A7Z2T3Q0_9VIBR</name>
<dbReference type="KEGG" id="vas:GT360_09210"/>
<protein>
    <submittedName>
        <fullName evidence="3">DNA transformation protein</fullName>
    </submittedName>
</protein>
<dbReference type="RefSeq" id="WP_164648577.1">
    <property type="nucleotide sequence ID" value="NZ_CP047475.1"/>
</dbReference>